<feature type="transmembrane region" description="Helical" evidence="1">
    <location>
        <begin position="28"/>
        <end position="54"/>
    </location>
</feature>
<keyword evidence="1" id="KW-0812">Transmembrane</keyword>
<dbReference type="Proteomes" id="UP000237194">
    <property type="component" value="Unassembled WGS sequence"/>
</dbReference>
<name>A0A2S3W6Y1_PSEPU</name>
<keyword evidence="1" id="KW-1133">Transmembrane helix</keyword>
<keyword evidence="1" id="KW-0472">Membrane</keyword>
<accession>A0A2S3W6Y1</accession>
<dbReference type="AlphaFoldDB" id="A0A2S3W6Y1"/>
<feature type="transmembrane region" description="Helical" evidence="1">
    <location>
        <begin position="83"/>
        <end position="104"/>
    </location>
</feature>
<evidence type="ECO:0000313" key="3">
    <source>
        <dbReference type="Proteomes" id="UP000237194"/>
    </source>
</evidence>
<proteinExistence type="predicted"/>
<evidence type="ECO:0000313" key="2">
    <source>
        <dbReference type="EMBL" id="POF84710.1"/>
    </source>
</evidence>
<dbReference type="EMBL" id="MIND01000026">
    <property type="protein sequence ID" value="POF84710.1"/>
    <property type="molecule type" value="Genomic_DNA"/>
</dbReference>
<reference evidence="2 3" key="2">
    <citation type="submission" date="2018-03" db="EMBL/GenBank/DDBJ databases">
        <title>Draft genome of Pseudomonas putida strain KT-27.</title>
        <authorList>
            <person name="Yoshizawa S."/>
            <person name="Khan N.H."/>
            <person name="Nishimura M."/>
            <person name="Chiura H.X."/>
            <person name="Ogura Y."/>
            <person name="Hayashi T."/>
            <person name="Kogure K."/>
        </authorList>
    </citation>
    <scope>NUCLEOTIDE SEQUENCE [LARGE SCALE GENOMIC DNA]</scope>
    <source>
        <strain evidence="2 3">KT-27</strain>
    </source>
</reference>
<sequence length="151" mass="17308">RGWGGRDIWRGHVRMDYTLIPNPRSWSIVWQVVVVLGPLAIMIVGMFMSILIAWGRDLERMLGALQSSVWLDTQKRMWGNERLFSRWLLFGTISGILAMPGIHIKRGELDEQELDSFPRSLRQRVLTANAMMYGAALILLCVAGLYNLHKQ</sequence>
<evidence type="ECO:0000256" key="1">
    <source>
        <dbReference type="SAM" id="Phobius"/>
    </source>
</evidence>
<organism evidence="2 3">
    <name type="scientific">Pseudomonas putida</name>
    <name type="common">Arthrobacter siderocapsulatus</name>
    <dbReference type="NCBI Taxonomy" id="303"/>
    <lineage>
        <taxon>Bacteria</taxon>
        <taxon>Pseudomonadati</taxon>
        <taxon>Pseudomonadota</taxon>
        <taxon>Gammaproteobacteria</taxon>
        <taxon>Pseudomonadales</taxon>
        <taxon>Pseudomonadaceae</taxon>
        <taxon>Pseudomonas</taxon>
    </lineage>
</organism>
<gene>
    <name evidence="2" type="ORF">BGP80_24255</name>
</gene>
<protein>
    <submittedName>
        <fullName evidence="2">Uncharacterized protein</fullName>
    </submittedName>
</protein>
<feature type="non-terminal residue" evidence="2">
    <location>
        <position position="1"/>
    </location>
</feature>
<feature type="transmembrane region" description="Helical" evidence="1">
    <location>
        <begin position="124"/>
        <end position="148"/>
    </location>
</feature>
<comment type="caution">
    <text evidence="2">The sequence shown here is derived from an EMBL/GenBank/DDBJ whole genome shotgun (WGS) entry which is preliminary data.</text>
</comment>
<reference evidence="2 3" key="1">
    <citation type="submission" date="2016-08" db="EMBL/GenBank/DDBJ databases">
        <authorList>
            <person name="Seilhamer J.J."/>
        </authorList>
    </citation>
    <scope>NUCLEOTIDE SEQUENCE [LARGE SCALE GENOMIC DNA]</scope>
    <source>
        <strain evidence="2 3">KT-27</strain>
    </source>
</reference>